<dbReference type="OrthoDB" id="3251587at2759"/>
<gene>
    <name evidence="1" type="ORF">HYPSUDRAFT_220572</name>
</gene>
<dbReference type="Gene3D" id="3.40.50.1820">
    <property type="entry name" value="alpha/beta hydrolase"/>
    <property type="match status" value="1"/>
</dbReference>
<dbReference type="SUPFAM" id="SSF53474">
    <property type="entry name" value="alpha/beta-Hydrolases"/>
    <property type="match status" value="1"/>
</dbReference>
<name>A0A0D2KI43_HYPSF</name>
<protein>
    <recommendedName>
        <fullName evidence="3">AB hydrolase-1 domain-containing protein</fullName>
    </recommendedName>
</protein>
<dbReference type="InterPro" id="IPR029058">
    <property type="entry name" value="AB_hydrolase_fold"/>
</dbReference>
<accession>A0A0D2KI43</accession>
<sequence length="346" mass="38715">MLESALTVAPGVELAYIDTGAPEVSPYTTIFAIHGTCFTNHIFKRLQSVAFTKGFRFVSINRRPFKGSTPFTAEETNLILNVDGDAERRAAFMEARGHEMASFIDIFTQTFKLPPVSERGEKGGAILFGWSFGTQFASAVLAYSATLPPDVRFRLASQLRSVVIYDTTPGIMGLTDAPKSWAPLIDTTIPENVRFPMFAQWISSYFDHGDYSKHDLYTLQYVLPSIDKVPTIFNMDFSEQNNALEFGPDTTFDFPLSIFFKEQLRTTFVKAFGSPETAALFPNLSKIFIVADRSPPLALTGMWAVQDELERLGVGKDITYKIAKGENHFMHWDNPEKILELIVADV</sequence>
<reference evidence="2" key="1">
    <citation type="submission" date="2014-04" db="EMBL/GenBank/DDBJ databases">
        <title>Evolutionary Origins and Diversification of the Mycorrhizal Mutualists.</title>
        <authorList>
            <consortium name="DOE Joint Genome Institute"/>
            <consortium name="Mycorrhizal Genomics Consortium"/>
            <person name="Kohler A."/>
            <person name="Kuo A."/>
            <person name="Nagy L.G."/>
            <person name="Floudas D."/>
            <person name="Copeland A."/>
            <person name="Barry K.W."/>
            <person name="Cichocki N."/>
            <person name="Veneault-Fourrey C."/>
            <person name="LaButti K."/>
            <person name="Lindquist E.A."/>
            <person name="Lipzen A."/>
            <person name="Lundell T."/>
            <person name="Morin E."/>
            <person name="Murat C."/>
            <person name="Riley R."/>
            <person name="Ohm R."/>
            <person name="Sun H."/>
            <person name="Tunlid A."/>
            <person name="Henrissat B."/>
            <person name="Grigoriev I.V."/>
            <person name="Hibbett D.S."/>
            <person name="Martin F."/>
        </authorList>
    </citation>
    <scope>NUCLEOTIDE SEQUENCE [LARGE SCALE GENOMIC DNA]</scope>
    <source>
        <strain evidence="2">FD-334 SS-4</strain>
    </source>
</reference>
<evidence type="ECO:0000313" key="2">
    <source>
        <dbReference type="Proteomes" id="UP000054270"/>
    </source>
</evidence>
<organism evidence="1 2">
    <name type="scientific">Hypholoma sublateritium (strain FD-334 SS-4)</name>
    <dbReference type="NCBI Taxonomy" id="945553"/>
    <lineage>
        <taxon>Eukaryota</taxon>
        <taxon>Fungi</taxon>
        <taxon>Dikarya</taxon>
        <taxon>Basidiomycota</taxon>
        <taxon>Agaricomycotina</taxon>
        <taxon>Agaricomycetes</taxon>
        <taxon>Agaricomycetidae</taxon>
        <taxon>Agaricales</taxon>
        <taxon>Agaricineae</taxon>
        <taxon>Strophariaceae</taxon>
        <taxon>Hypholoma</taxon>
    </lineage>
</organism>
<proteinExistence type="predicted"/>
<evidence type="ECO:0000313" key="1">
    <source>
        <dbReference type="EMBL" id="KJA14242.1"/>
    </source>
</evidence>
<dbReference type="EMBL" id="KN817688">
    <property type="protein sequence ID" value="KJA14242.1"/>
    <property type="molecule type" value="Genomic_DNA"/>
</dbReference>
<dbReference type="OMA" id="PRMKICA"/>
<dbReference type="AlphaFoldDB" id="A0A0D2KI43"/>
<evidence type="ECO:0008006" key="3">
    <source>
        <dbReference type="Google" id="ProtNLM"/>
    </source>
</evidence>
<dbReference type="Proteomes" id="UP000054270">
    <property type="component" value="Unassembled WGS sequence"/>
</dbReference>
<keyword evidence="2" id="KW-1185">Reference proteome</keyword>